<reference evidence="2" key="1">
    <citation type="journal article" date="2019" name="Int. J. Syst. Evol. Microbiol.">
        <title>The Global Catalogue of Microorganisms (GCM) 10K type strain sequencing project: providing services to taxonomists for standard genome sequencing and annotation.</title>
        <authorList>
            <consortium name="The Broad Institute Genomics Platform"/>
            <consortium name="The Broad Institute Genome Sequencing Center for Infectious Disease"/>
            <person name="Wu L."/>
            <person name="Ma J."/>
        </authorList>
    </citation>
    <scope>NUCLEOTIDE SEQUENCE [LARGE SCALE GENOMIC DNA]</scope>
    <source>
        <strain evidence="2">CGMCC 1.12376</strain>
    </source>
</reference>
<sequence>MRHIYAFESKEDYSKYEDIIMKFSGKLANYQRVLEENFQLVDLPKAVVWTTTDLATSAFSDVPIPAYTNKDCIYFSPDLMSWRNLFLRQLDGKRHEGLEQFFKTMNENHIFSILAHELTHHSDLFLDDFGDAREDGIWFEEGMCDYLSRKFTLNQEEFREISQAEVEIVDIFKENYGGHSLEEFGSGSYEDKLSRIMFDYHRSFLTIQYLVETLFSGDVMQVFKEYHKWDEAGRKVTLKEYFQVIDLFR</sequence>
<dbReference type="InterPro" id="IPR002169">
    <property type="entry name" value="Peptidase_M9A/M9B"/>
</dbReference>
<keyword evidence="1" id="KW-0378">Hydrolase</keyword>
<dbReference type="RefSeq" id="WP_379598907.1">
    <property type="nucleotide sequence ID" value="NZ_JBHUDE010000157.1"/>
</dbReference>
<proteinExistence type="predicted"/>
<comment type="caution">
    <text evidence="1">The sequence shown here is derived from an EMBL/GenBank/DDBJ whole genome shotgun (WGS) entry which is preliminary data.</text>
</comment>
<accession>A0ABW4HXC3</accession>
<dbReference type="Proteomes" id="UP001597221">
    <property type="component" value="Unassembled WGS sequence"/>
</dbReference>
<evidence type="ECO:0000313" key="2">
    <source>
        <dbReference type="Proteomes" id="UP001597221"/>
    </source>
</evidence>
<dbReference type="EMBL" id="JBHUDE010000157">
    <property type="protein sequence ID" value="MFD1609469.1"/>
    <property type="molecule type" value="Genomic_DNA"/>
</dbReference>
<protein>
    <submittedName>
        <fullName evidence="1">Collagenase</fullName>
        <ecNumber evidence="1">3.4.24.3</ecNumber>
    </submittedName>
</protein>
<name>A0ABW4HXC3_9BACI</name>
<evidence type="ECO:0000313" key="1">
    <source>
        <dbReference type="EMBL" id="MFD1609469.1"/>
    </source>
</evidence>
<dbReference type="Pfam" id="PF01752">
    <property type="entry name" value="Peptidase_M9"/>
    <property type="match status" value="1"/>
</dbReference>
<organism evidence="1 2">
    <name type="scientific">Oceanobacillus luteolus</name>
    <dbReference type="NCBI Taxonomy" id="1274358"/>
    <lineage>
        <taxon>Bacteria</taxon>
        <taxon>Bacillati</taxon>
        <taxon>Bacillota</taxon>
        <taxon>Bacilli</taxon>
        <taxon>Bacillales</taxon>
        <taxon>Bacillaceae</taxon>
        <taxon>Oceanobacillus</taxon>
    </lineage>
</organism>
<gene>
    <name evidence="1" type="ORF">ACFSBH_17770</name>
</gene>
<dbReference type="GO" id="GO:0004222">
    <property type="term" value="F:metalloendopeptidase activity"/>
    <property type="evidence" value="ECO:0007669"/>
    <property type="project" value="UniProtKB-EC"/>
</dbReference>
<keyword evidence="2" id="KW-1185">Reference proteome</keyword>
<dbReference type="EC" id="3.4.24.3" evidence="1"/>